<comment type="caution">
    <text evidence="2">The sequence shown here is derived from an EMBL/GenBank/DDBJ whole genome shotgun (WGS) entry which is preliminary data.</text>
</comment>
<protein>
    <recommendedName>
        <fullName evidence="1">Carbohydrate kinase PfkB domain-containing protein</fullName>
    </recommendedName>
</protein>
<keyword evidence="3" id="KW-1185">Reference proteome</keyword>
<evidence type="ECO:0000313" key="3">
    <source>
        <dbReference type="Proteomes" id="UP000249522"/>
    </source>
</evidence>
<dbReference type="OrthoDB" id="9802794at2"/>
<dbReference type="RefSeq" id="WP_111145832.1">
    <property type="nucleotide sequence ID" value="NZ_QKRB01000036.1"/>
</dbReference>
<dbReference type="AlphaFoldDB" id="A0A2W1LYR9"/>
<dbReference type="GO" id="GO:0005829">
    <property type="term" value="C:cytosol"/>
    <property type="evidence" value="ECO:0007669"/>
    <property type="project" value="TreeGrafter"/>
</dbReference>
<organism evidence="2 3">
    <name type="scientific">Paenibacillus sambharensis</name>
    <dbReference type="NCBI Taxonomy" id="1803190"/>
    <lineage>
        <taxon>Bacteria</taxon>
        <taxon>Bacillati</taxon>
        <taxon>Bacillota</taxon>
        <taxon>Bacilli</taxon>
        <taxon>Bacillales</taxon>
        <taxon>Paenibacillaceae</taxon>
        <taxon>Paenibacillus</taxon>
    </lineage>
</organism>
<dbReference type="PANTHER" id="PTHR46969:SF1">
    <property type="entry name" value="BIFUNCTIONAL PROTEIN HLDE"/>
    <property type="match status" value="1"/>
</dbReference>
<accession>A0A2W1LYR9</accession>
<dbReference type="InterPro" id="IPR011611">
    <property type="entry name" value="PfkB_dom"/>
</dbReference>
<dbReference type="InterPro" id="IPR029056">
    <property type="entry name" value="Ribokinase-like"/>
</dbReference>
<evidence type="ECO:0000313" key="2">
    <source>
        <dbReference type="EMBL" id="PZD96821.1"/>
    </source>
</evidence>
<dbReference type="Gene3D" id="3.40.1190.20">
    <property type="match status" value="1"/>
</dbReference>
<gene>
    <name evidence="2" type="ORF">DNH61_06385</name>
</gene>
<reference evidence="2 3" key="1">
    <citation type="submission" date="2018-06" db="EMBL/GenBank/DDBJ databases">
        <title>Paenibacillus imtechensis sp. nov.</title>
        <authorList>
            <person name="Pinnaka A.K."/>
            <person name="Singh H."/>
            <person name="Kaur M."/>
        </authorList>
    </citation>
    <scope>NUCLEOTIDE SEQUENCE [LARGE SCALE GENOMIC DNA]</scope>
    <source>
        <strain evidence="2 3">SMB1</strain>
    </source>
</reference>
<sequence>MNGSQKDTSHPLGRIAIAGDLLLDQYSECEDGYSDNEQVDLWNIYSTRYFPGNAANVGNNVCSLGAAGQVLGVIGTDYEGDLLLANLHPKLDTSAVARTPLRGTTLKTRLQQQSATRLRIDREDRSPLDPDVKQTLAKMWRSLAPGVNGFILSDLGKGLFDAELIQTFITTARSCGIPVYIDPSGNDPGRYRGATAIFPNLNEFNQLTSSSFGSAVDAIMAARKLMDEYDIQMLVLKDAGRGCCLIEADRCYCLPALCRNPLSVVGAGDSLIAAFAVYASIGASSADALLAGALAAGVAVSKPFTATVTPEDIAALSQQRHIQNLIFTRRGGDKEWTYSAQS</sequence>
<dbReference type="SUPFAM" id="SSF53613">
    <property type="entry name" value="Ribokinase-like"/>
    <property type="match status" value="1"/>
</dbReference>
<dbReference type="GO" id="GO:0033786">
    <property type="term" value="F:heptose-1-phosphate adenylyltransferase activity"/>
    <property type="evidence" value="ECO:0007669"/>
    <property type="project" value="TreeGrafter"/>
</dbReference>
<dbReference type="Pfam" id="PF00294">
    <property type="entry name" value="PfkB"/>
    <property type="match status" value="1"/>
</dbReference>
<dbReference type="EMBL" id="QKRB01000036">
    <property type="protein sequence ID" value="PZD96821.1"/>
    <property type="molecule type" value="Genomic_DNA"/>
</dbReference>
<name>A0A2W1LYR9_9BACL</name>
<evidence type="ECO:0000259" key="1">
    <source>
        <dbReference type="Pfam" id="PF00294"/>
    </source>
</evidence>
<dbReference type="PANTHER" id="PTHR46969">
    <property type="entry name" value="BIFUNCTIONAL PROTEIN HLDE"/>
    <property type="match status" value="1"/>
</dbReference>
<dbReference type="Proteomes" id="UP000249522">
    <property type="component" value="Unassembled WGS sequence"/>
</dbReference>
<dbReference type="GO" id="GO:0033785">
    <property type="term" value="F:heptose 7-phosphate kinase activity"/>
    <property type="evidence" value="ECO:0007669"/>
    <property type="project" value="TreeGrafter"/>
</dbReference>
<feature type="domain" description="Carbohydrate kinase PfkB" evidence="1">
    <location>
        <begin position="48"/>
        <end position="310"/>
    </location>
</feature>
<proteinExistence type="predicted"/>